<organism evidence="1 2">
    <name type="scientific">Caenorhabditis angaria</name>
    <dbReference type="NCBI Taxonomy" id="860376"/>
    <lineage>
        <taxon>Eukaryota</taxon>
        <taxon>Metazoa</taxon>
        <taxon>Ecdysozoa</taxon>
        <taxon>Nematoda</taxon>
        <taxon>Chromadorea</taxon>
        <taxon>Rhabditida</taxon>
        <taxon>Rhabditina</taxon>
        <taxon>Rhabditomorpha</taxon>
        <taxon>Rhabditoidea</taxon>
        <taxon>Rhabditidae</taxon>
        <taxon>Peloderinae</taxon>
        <taxon>Caenorhabditis</taxon>
    </lineage>
</organism>
<dbReference type="OrthoDB" id="5841659at2759"/>
<keyword evidence="2" id="KW-1185">Reference proteome</keyword>
<protein>
    <submittedName>
        <fullName evidence="1">Uncharacterized protein</fullName>
    </submittedName>
</protein>
<gene>
    <name evidence="1" type="ORF">CAMP_LOCUS13014</name>
</gene>
<evidence type="ECO:0000313" key="1">
    <source>
        <dbReference type="EMBL" id="CAI5450377.1"/>
    </source>
</evidence>
<accession>A0A9P1ISF4</accession>
<dbReference type="GO" id="GO:1902884">
    <property type="term" value="P:positive regulation of response to oxidative stress"/>
    <property type="evidence" value="ECO:0007669"/>
    <property type="project" value="InterPro"/>
</dbReference>
<proteinExistence type="predicted"/>
<dbReference type="InterPro" id="IPR007669">
    <property type="entry name" value="Chst-1-like"/>
</dbReference>
<dbReference type="GO" id="GO:0047756">
    <property type="term" value="F:chondroitin 4-sulfotransferase activity"/>
    <property type="evidence" value="ECO:0007669"/>
    <property type="project" value="InterPro"/>
</dbReference>
<dbReference type="GO" id="GO:0050650">
    <property type="term" value="P:chondroitin sulfate proteoglycan biosynthetic process"/>
    <property type="evidence" value="ECO:0007669"/>
    <property type="project" value="InterPro"/>
</dbReference>
<sequence length="233" mass="27739">MPRGNPKSTFVLQNIKNYAPKKNFEQIRKFADASHTFVRLAEVKSSVCYTDWNVVWRVLNNLRQAGNMDRKVADSEMIKFYSMQEMREKFGAKNFDEEIFIFVKRDPLERAVEEFMKICIEEKHPCFGCGFDFICHLEKVHFHLATVSAKNSTMHWDYVRYIPQNWFCHMANMSNRFFIFDYKELKYPEYDMEYYANQELFGGFGDVKSRVTGTFREYLLLGLSDFQLHFSGD</sequence>
<dbReference type="EMBL" id="CANHGI010000005">
    <property type="protein sequence ID" value="CAI5450377.1"/>
    <property type="molecule type" value="Genomic_DNA"/>
</dbReference>
<comment type="caution">
    <text evidence="1">The sequence shown here is derived from an EMBL/GenBank/DDBJ whole genome shotgun (WGS) entry which is preliminary data.</text>
</comment>
<dbReference type="Proteomes" id="UP001152747">
    <property type="component" value="Unassembled WGS sequence"/>
</dbReference>
<reference evidence="1" key="1">
    <citation type="submission" date="2022-11" db="EMBL/GenBank/DDBJ databases">
        <authorList>
            <person name="Kikuchi T."/>
        </authorList>
    </citation>
    <scope>NUCLEOTIDE SEQUENCE</scope>
    <source>
        <strain evidence="1">PS1010</strain>
    </source>
</reference>
<name>A0A9P1ISF4_9PELO</name>
<dbReference type="PANTHER" id="PTHR22900:SF8">
    <property type="entry name" value="PROTEIN CBG16438"/>
    <property type="match status" value="1"/>
</dbReference>
<evidence type="ECO:0000313" key="2">
    <source>
        <dbReference type="Proteomes" id="UP001152747"/>
    </source>
</evidence>
<dbReference type="PANTHER" id="PTHR22900">
    <property type="entry name" value="PROTEIN CBG14245-RELATED"/>
    <property type="match status" value="1"/>
</dbReference>
<dbReference type="AlphaFoldDB" id="A0A9P1ISF4"/>